<dbReference type="GO" id="GO:0046872">
    <property type="term" value="F:metal ion binding"/>
    <property type="evidence" value="ECO:0007669"/>
    <property type="project" value="UniProtKB-KW"/>
</dbReference>
<comment type="similarity">
    <text evidence="1 2">Belongs to the iron/ascorbate-dependent oxidoreductase family.</text>
</comment>
<keyword evidence="2" id="KW-0560">Oxidoreductase</keyword>
<accession>A0AAN9YDN1</accession>
<dbReference type="PROSITE" id="PS51471">
    <property type="entry name" value="FE2OG_OXY"/>
    <property type="match status" value="1"/>
</dbReference>
<evidence type="ECO:0000256" key="2">
    <source>
        <dbReference type="RuleBase" id="RU003682"/>
    </source>
</evidence>
<keyword evidence="5" id="KW-1185">Reference proteome</keyword>
<proteinExistence type="inferred from homology"/>
<evidence type="ECO:0000313" key="5">
    <source>
        <dbReference type="Proteomes" id="UP001320245"/>
    </source>
</evidence>
<keyword evidence="2" id="KW-0408">Iron</keyword>
<evidence type="ECO:0000259" key="3">
    <source>
        <dbReference type="PROSITE" id="PS51471"/>
    </source>
</evidence>
<dbReference type="PANTHER" id="PTHR47990">
    <property type="entry name" value="2-OXOGLUTARATE (2OG) AND FE(II)-DEPENDENT OXYGENASE SUPERFAMILY PROTEIN-RELATED"/>
    <property type="match status" value="1"/>
</dbReference>
<reference evidence="4 5" key="1">
    <citation type="journal article" date="2023" name="PLoS ONE">
        <title>Cytospora paraplurivora sp. nov. isolated from orchards with fruit tree decline syndrome in Ontario, Canada.</title>
        <authorList>
            <person name="Ilyukhin E."/>
            <person name="Nguyen H.D.T."/>
            <person name="Castle A.J."/>
            <person name="Ellouze W."/>
        </authorList>
    </citation>
    <scope>NUCLEOTIDE SEQUENCE [LARGE SCALE GENOMIC DNA]</scope>
    <source>
        <strain evidence="4 5">FDS-564</strain>
    </source>
</reference>
<dbReference type="InterPro" id="IPR005123">
    <property type="entry name" value="Oxoglu/Fe-dep_dioxygenase_dom"/>
</dbReference>
<name>A0AAN9YDN1_9PEZI</name>
<organism evidence="4 5">
    <name type="scientific">Cytospora paraplurivora</name>
    <dbReference type="NCBI Taxonomy" id="2898453"/>
    <lineage>
        <taxon>Eukaryota</taxon>
        <taxon>Fungi</taxon>
        <taxon>Dikarya</taxon>
        <taxon>Ascomycota</taxon>
        <taxon>Pezizomycotina</taxon>
        <taxon>Sordariomycetes</taxon>
        <taxon>Sordariomycetidae</taxon>
        <taxon>Diaporthales</taxon>
        <taxon>Cytosporaceae</taxon>
        <taxon>Cytospora</taxon>
    </lineage>
</organism>
<dbReference type="InterPro" id="IPR027443">
    <property type="entry name" value="IPNS-like_sf"/>
</dbReference>
<dbReference type="AlphaFoldDB" id="A0AAN9YDN1"/>
<dbReference type="InterPro" id="IPR044861">
    <property type="entry name" value="IPNS-like_FE2OG_OXY"/>
</dbReference>
<dbReference type="Pfam" id="PF03171">
    <property type="entry name" value="2OG-FeII_Oxy"/>
    <property type="match status" value="1"/>
</dbReference>
<dbReference type="InterPro" id="IPR050231">
    <property type="entry name" value="Iron_ascorbate_oxido_reductase"/>
</dbReference>
<feature type="domain" description="Fe2OG dioxygenase" evidence="3">
    <location>
        <begin position="190"/>
        <end position="299"/>
    </location>
</feature>
<evidence type="ECO:0000313" key="4">
    <source>
        <dbReference type="EMBL" id="KAK7734903.1"/>
    </source>
</evidence>
<protein>
    <recommendedName>
        <fullName evidence="3">Fe2OG dioxygenase domain-containing protein</fullName>
    </recommendedName>
</protein>
<gene>
    <name evidence="4" type="ORF">SLS53_007680</name>
</gene>
<comment type="caution">
    <text evidence="4">The sequence shown here is derived from an EMBL/GenBank/DDBJ whole genome shotgun (WGS) entry which is preliminary data.</text>
</comment>
<evidence type="ECO:0000256" key="1">
    <source>
        <dbReference type="ARBA" id="ARBA00008056"/>
    </source>
</evidence>
<dbReference type="GO" id="GO:0016491">
    <property type="term" value="F:oxidoreductase activity"/>
    <property type="evidence" value="ECO:0007669"/>
    <property type="project" value="UniProtKB-KW"/>
</dbReference>
<keyword evidence="2" id="KW-0479">Metal-binding</keyword>
<dbReference type="Proteomes" id="UP001320245">
    <property type="component" value="Unassembled WGS sequence"/>
</dbReference>
<dbReference type="Gene3D" id="2.60.120.330">
    <property type="entry name" value="B-lactam Antibiotic, Isopenicillin N Synthase, Chain"/>
    <property type="match status" value="1"/>
</dbReference>
<sequence>MPSRTQICCRVEGLPSHVTPASLGTINLQKLQAGSSEEEQALLTAAVTDGFFYLDLNHPEFQSLLDSVDDVFNLSEAVFNQDSTVKDLFDVDKISQLKTNGYKPKGRNIVNNMGGRDGFESWVLPRNGIFQLSNDPFPHTPVIATRLQSLRDLMTGLGSAAQTIFTSLSKALALQPGQQLELFHDPSQAAPDILRLLKYHATEATGLVPQTPHTDLGSLTFVFSTTPGLQVLPPGTASKNPAESDWVYVAPKAGHAVVNFGDCMTMLTNGLVKSSLHRVAPLPSVSMHERYSLAYLIRPQDSTVLRPLASPLIKPSLYSDDDVAVTSGQWITRKFKALRGKSEAKATEDHVLTGGRGVLV</sequence>
<dbReference type="EMBL" id="JAJSPL020000041">
    <property type="protein sequence ID" value="KAK7734903.1"/>
    <property type="molecule type" value="Genomic_DNA"/>
</dbReference>
<dbReference type="SUPFAM" id="SSF51197">
    <property type="entry name" value="Clavaminate synthase-like"/>
    <property type="match status" value="1"/>
</dbReference>